<reference evidence="1 2" key="1">
    <citation type="submission" date="2018-08" db="EMBL/GenBank/DDBJ databases">
        <title>Genomic Encyclopedia of Archaeal and Bacterial Type Strains, Phase II (KMG-II): from individual species to whole genera.</title>
        <authorList>
            <person name="Goeker M."/>
        </authorList>
    </citation>
    <scope>NUCLEOTIDE SEQUENCE [LARGE SCALE GENOMIC DNA]</scope>
    <source>
        <strain evidence="1 2">DSM 15986</strain>
    </source>
</reference>
<keyword evidence="2" id="KW-1185">Reference proteome</keyword>
<dbReference type="EMBL" id="QUNF01000014">
    <property type="protein sequence ID" value="REG84696.1"/>
    <property type="molecule type" value="Genomic_DNA"/>
</dbReference>
<evidence type="ECO:0000313" key="2">
    <source>
        <dbReference type="Proteomes" id="UP000256405"/>
    </source>
</evidence>
<protein>
    <submittedName>
        <fullName evidence="1">Uncharacterized protein</fullName>
    </submittedName>
</protein>
<dbReference type="RefSeq" id="WP_086541404.1">
    <property type="nucleotide sequence ID" value="NZ_MSSW01000027.1"/>
</dbReference>
<dbReference type="PROSITE" id="PS51257">
    <property type="entry name" value="PROKAR_LIPOPROTEIN"/>
    <property type="match status" value="1"/>
</dbReference>
<name>A0A3E0DP25_9BACT</name>
<organism evidence="1 2">
    <name type="scientific">Algoriphagus antarcticus</name>
    <dbReference type="NCBI Taxonomy" id="238540"/>
    <lineage>
        <taxon>Bacteria</taxon>
        <taxon>Pseudomonadati</taxon>
        <taxon>Bacteroidota</taxon>
        <taxon>Cytophagia</taxon>
        <taxon>Cytophagales</taxon>
        <taxon>Cyclobacteriaceae</taxon>
        <taxon>Algoriphagus</taxon>
    </lineage>
</organism>
<comment type="caution">
    <text evidence="1">The sequence shown here is derived from an EMBL/GenBank/DDBJ whole genome shotgun (WGS) entry which is preliminary data.</text>
</comment>
<dbReference type="AlphaFoldDB" id="A0A3E0DP25"/>
<evidence type="ECO:0000313" key="1">
    <source>
        <dbReference type="EMBL" id="REG84696.1"/>
    </source>
</evidence>
<proteinExistence type="predicted"/>
<dbReference type="Proteomes" id="UP000256405">
    <property type="component" value="Unassembled WGS sequence"/>
</dbReference>
<sequence length="189" mass="20690">MKKFKYSFGLLLGAVILLGSCRDFVEPRIPYTTFDTAAYLRTISSTSTSFSLDSLASSKFEIVVEAVDAEDGGTVETVEVRVRHRRLIPNVGLIYTPATDVIVKTLKKSDFAPNATSRFLRSTILVTATETLAAVGLAPGAIRADDVFEFRLVLNDRFGRVFTDSNISGDLTAPFYNSPFFYPVSVVAP</sequence>
<dbReference type="OrthoDB" id="820612at2"/>
<gene>
    <name evidence="1" type="ORF">C8N25_11445</name>
</gene>
<accession>A0A3E0DP25</accession>